<dbReference type="PROSITE" id="PS00063">
    <property type="entry name" value="ALDOKETO_REDUCTASE_3"/>
    <property type="match status" value="1"/>
</dbReference>
<dbReference type="FunFam" id="3.20.20.100:FF:000002">
    <property type="entry name" value="2,5-diketo-D-gluconic acid reductase A"/>
    <property type="match status" value="1"/>
</dbReference>
<sequence length="324" mass="35791">MVQTEFKLNTGATIPAVALGSWQSGPGEVAQAVEAAIKCGYRHVDGAFMYKNEEEVGQGIKKSGIDRKELFVTTKLWSTYHRNPEACLDESLKKLGLDYVDLYLMHWPVPLNPKGNDPYLPTRPDGSRDLDTDSWSYIKTWQAMEGLMSTGKVKAIGVSNCSIAYLEEILKIAKVVPACDQMEVHVLNPELKLNDFCKSKGIVLQAYSPLGSTGSPLMKEQIVQDIAKKHDIEAGNVLLSYLNNRGIVVLPKSVTPSRIEKNLKIVDLDKEDIEALNKFAKDSGKLKRFCNPPWGVDFKVSLATLMSTSLKAMCAYDSGQNTMG</sequence>
<keyword evidence="1" id="KW-0560">Oxidoreductase</keyword>
<evidence type="ECO:0000313" key="6">
    <source>
        <dbReference type="EMBL" id="KAG7562980.1"/>
    </source>
</evidence>
<evidence type="ECO:0000256" key="2">
    <source>
        <dbReference type="PIRSR" id="PIRSR000097-1"/>
    </source>
</evidence>
<evidence type="ECO:0000256" key="1">
    <source>
        <dbReference type="ARBA" id="ARBA00023002"/>
    </source>
</evidence>
<evidence type="ECO:0000256" key="3">
    <source>
        <dbReference type="PIRSR" id="PIRSR000097-2"/>
    </source>
</evidence>
<dbReference type="PROSITE" id="PS00798">
    <property type="entry name" value="ALDOKETO_REDUCTASE_1"/>
    <property type="match status" value="1"/>
</dbReference>
<dbReference type="PRINTS" id="PR00069">
    <property type="entry name" value="ALDKETRDTASE"/>
</dbReference>
<keyword evidence="7" id="KW-1185">Reference proteome</keyword>
<feature type="domain" description="NADP-dependent oxidoreductase" evidence="5">
    <location>
        <begin position="18"/>
        <end position="279"/>
    </location>
</feature>
<dbReference type="SUPFAM" id="SSF51430">
    <property type="entry name" value="NAD(P)-linked oxidoreductase"/>
    <property type="match status" value="1"/>
</dbReference>
<dbReference type="Pfam" id="PF00248">
    <property type="entry name" value="Aldo_ket_red"/>
    <property type="match status" value="1"/>
</dbReference>
<evidence type="ECO:0000259" key="5">
    <source>
        <dbReference type="Pfam" id="PF00248"/>
    </source>
</evidence>
<dbReference type="GO" id="GO:0016616">
    <property type="term" value="F:oxidoreductase activity, acting on the CH-OH group of donors, NAD or NADP as acceptor"/>
    <property type="evidence" value="ECO:0007669"/>
    <property type="project" value="UniProtKB-ARBA"/>
</dbReference>
<feature type="site" description="Lowers pKa of active site Tyr" evidence="4">
    <location>
        <position position="75"/>
    </location>
</feature>
<accession>A0A8K0JPB7</accession>
<dbReference type="InterPro" id="IPR020471">
    <property type="entry name" value="AKR"/>
</dbReference>
<feature type="binding site" evidence="3">
    <location>
        <position position="106"/>
    </location>
    <ligand>
        <name>substrate</name>
    </ligand>
</feature>
<protein>
    <recommendedName>
        <fullName evidence="5">NADP-dependent oxidoreductase domain-containing protein</fullName>
    </recommendedName>
</protein>
<organism evidence="6 7">
    <name type="scientific">Filobasidium floriforme</name>
    <dbReference type="NCBI Taxonomy" id="5210"/>
    <lineage>
        <taxon>Eukaryota</taxon>
        <taxon>Fungi</taxon>
        <taxon>Dikarya</taxon>
        <taxon>Basidiomycota</taxon>
        <taxon>Agaricomycotina</taxon>
        <taxon>Tremellomycetes</taxon>
        <taxon>Filobasidiales</taxon>
        <taxon>Filobasidiaceae</taxon>
        <taxon>Filobasidium</taxon>
    </lineage>
</organism>
<dbReference type="InterPro" id="IPR018170">
    <property type="entry name" value="Aldo/ket_reductase_CS"/>
</dbReference>
<dbReference type="PIRSF" id="PIRSF000097">
    <property type="entry name" value="AKR"/>
    <property type="match status" value="1"/>
</dbReference>
<dbReference type="AlphaFoldDB" id="A0A8K0JPB7"/>
<feature type="active site" description="Proton donor" evidence="2">
    <location>
        <position position="50"/>
    </location>
</feature>
<name>A0A8K0JPB7_9TREE</name>
<dbReference type="EMBL" id="JABELV010000022">
    <property type="protein sequence ID" value="KAG7562980.1"/>
    <property type="molecule type" value="Genomic_DNA"/>
</dbReference>
<dbReference type="InterPro" id="IPR023210">
    <property type="entry name" value="NADP_OxRdtase_dom"/>
</dbReference>
<reference evidence="6" key="1">
    <citation type="submission" date="2020-04" db="EMBL/GenBank/DDBJ databases">
        <title>Analysis of mating type loci in Filobasidium floriforme.</title>
        <authorList>
            <person name="Nowrousian M."/>
        </authorList>
    </citation>
    <scope>NUCLEOTIDE SEQUENCE</scope>
    <source>
        <strain evidence="6">CBS 6242</strain>
    </source>
</reference>
<comment type="caution">
    <text evidence="6">The sequence shown here is derived from an EMBL/GenBank/DDBJ whole genome shotgun (WGS) entry which is preliminary data.</text>
</comment>
<evidence type="ECO:0000256" key="4">
    <source>
        <dbReference type="PIRSR" id="PIRSR000097-3"/>
    </source>
</evidence>
<gene>
    <name evidence="6" type="ORF">FFLO_01538</name>
</gene>
<dbReference type="PANTHER" id="PTHR11732">
    <property type="entry name" value="ALDO/KETO REDUCTASE"/>
    <property type="match status" value="1"/>
</dbReference>
<proteinExistence type="predicted"/>
<dbReference type="InterPro" id="IPR036812">
    <property type="entry name" value="NAD(P)_OxRdtase_dom_sf"/>
</dbReference>
<dbReference type="Gene3D" id="3.20.20.100">
    <property type="entry name" value="NADP-dependent oxidoreductase domain"/>
    <property type="match status" value="1"/>
</dbReference>
<dbReference type="Proteomes" id="UP000812966">
    <property type="component" value="Unassembled WGS sequence"/>
</dbReference>
<evidence type="ECO:0000313" key="7">
    <source>
        <dbReference type="Proteomes" id="UP000812966"/>
    </source>
</evidence>